<feature type="transmembrane region" description="Helical" evidence="3">
    <location>
        <begin position="742"/>
        <end position="761"/>
    </location>
</feature>
<sequence length="841" mass="94308">MSGERELYWYDDATYDIGFYNYYQRTVDPGPWAFAACLLFCIAQALLLPRYLAYYRSLHTSTVRKANTHWNNNERNDKNVVLESQEFIANDEVARQHDESGNESESENNADGVKAQSNACSKRNGYLPSVTEEIMRGGNAENVNSNDDETKGAGLPLEMKLARENASLHSLGSDRFVQQPKSDNEKATNALSNTRDMAVECSTNTSMNYTSMEDRVYSGDGDGNEDVIIHSLGYGKFGNDKVVDEDQDQHYDERMYHEVKDTESSLSSVMSDTTNPIQIIKNDFKDFIRDKNPDESLSVASGWEEDFDPTLQNTIYFHPATGLRTTEKPVEQIAEDLRPWYLFYSSAAFRRKIRKCGRWDDEMEKIVGLALPYTAHTIVVDVFRLLEVGVIGRLLGTTELSAYFATEFAISFATMFFHGILASLKVLVSQAHGADNLRLAGNYVQIGVWTHHLFSLPLVLYGWNHFDDVVLRLGLDEETAESAEQYARYALIYEAIGIYDGALHCVLDVTGHEKYSAISNGVRAFFSFLTVLIVSVVLNKGAGLWMVGGIHLIVKVVFFFFNVCVIIYKKWLHDYWNEMASNNPFRDWLAIKTLWKASLRLSSGRVIENCEWNILFVFAAIQGPAEVAIWGLVGELWDFADDIVIAVSDASKVRCAHLLGSGLPEQAKYSSEKSLLIGVVVSIIMSFSLGALRSTIPRWLTNDFTLQRLLGEMIPMVCLAMATLSFGSICWSILCAQGRAHLATAVTGFGSLVIALPLASLSNFCFNLNLQGLIASLIIGYATTGFFNSVLVLTSNWKRISKKVRKATIRMEFNLEKNKIAYNNTTTDAKPMEEKVHDSED</sequence>
<accession>A0A6V0CKX9</accession>
<evidence type="ECO:0000313" key="4">
    <source>
        <dbReference type="EMBL" id="CAE0727445.1"/>
    </source>
</evidence>
<evidence type="ECO:0000313" key="5">
    <source>
        <dbReference type="EMBL" id="CAE0727446.1"/>
    </source>
</evidence>
<dbReference type="EMBL" id="HBIX01030407">
    <property type="protein sequence ID" value="CAE0727455.1"/>
    <property type="molecule type" value="Transcribed_RNA"/>
</dbReference>
<feature type="transmembrane region" description="Helical" evidence="3">
    <location>
        <begin position="544"/>
        <end position="568"/>
    </location>
</feature>
<dbReference type="EMBL" id="HBIX01030401">
    <property type="protein sequence ID" value="CAE0727451.1"/>
    <property type="molecule type" value="Transcribed_RNA"/>
</dbReference>
<dbReference type="InterPro" id="IPR002528">
    <property type="entry name" value="MATE_fam"/>
</dbReference>
<organism evidence="6">
    <name type="scientific">Pseudo-nitzschia australis</name>
    <dbReference type="NCBI Taxonomy" id="44445"/>
    <lineage>
        <taxon>Eukaryota</taxon>
        <taxon>Sar</taxon>
        <taxon>Stramenopiles</taxon>
        <taxon>Ochrophyta</taxon>
        <taxon>Bacillariophyta</taxon>
        <taxon>Bacillariophyceae</taxon>
        <taxon>Bacillariophycidae</taxon>
        <taxon>Bacillariales</taxon>
        <taxon>Bacillariaceae</taxon>
        <taxon>Pseudo-nitzschia</taxon>
    </lineage>
</organism>
<dbReference type="PANTHER" id="PTHR11206">
    <property type="entry name" value="MULTIDRUG RESISTANCE PROTEIN"/>
    <property type="match status" value="1"/>
</dbReference>
<reference evidence="6" key="1">
    <citation type="submission" date="2021-01" db="EMBL/GenBank/DDBJ databases">
        <authorList>
            <person name="Corre E."/>
            <person name="Pelletier E."/>
            <person name="Niang G."/>
            <person name="Scheremetjew M."/>
            <person name="Finn R."/>
            <person name="Kale V."/>
            <person name="Holt S."/>
            <person name="Cochrane G."/>
            <person name="Meng A."/>
            <person name="Brown T."/>
            <person name="Cohen L."/>
        </authorList>
    </citation>
    <scope>NUCLEOTIDE SEQUENCE</scope>
    <source>
        <strain evidence="6">10249 10 AB</strain>
    </source>
</reference>
<proteinExistence type="inferred from homology"/>
<protein>
    <submittedName>
        <fullName evidence="6">Uncharacterized protein</fullName>
    </submittedName>
</protein>
<keyword evidence="3" id="KW-0472">Membrane</keyword>
<name>A0A6V0CKX9_9STRA</name>
<evidence type="ECO:0000313" key="6">
    <source>
        <dbReference type="EMBL" id="CAE0727451.1"/>
    </source>
</evidence>
<dbReference type="EMBL" id="HBIX01030394">
    <property type="protein sequence ID" value="CAE0727446.1"/>
    <property type="molecule type" value="Transcribed_RNA"/>
</dbReference>
<keyword evidence="3" id="KW-1133">Transmembrane helix</keyword>
<evidence type="ECO:0000313" key="7">
    <source>
        <dbReference type="EMBL" id="CAE0727455.1"/>
    </source>
</evidence>
<dbReference type="GO" id="GO:0016020">
    <property type="term" value="C:membrane"/>
    <property type="evidence" value="ECO:0007669"/>
    <property type="project" value="InterPro"/>
</dbReference>
<feature type="region of interest" description="Disordered" evidence="2">
    <location>
        <begin position="95"/>
        <end position="118"/>
    </location>
</feature>
<feature type="transmembrane region" description="Helical" evidence="3">
    <location>
        <begin position="521"/>
        <end position="538"/>
    </location>
</feature>
<feature type="transmembrane region" description="Helical" evidence="3">
    <location>
        <begin position="773"/>
        <end position="793"/>
    </location>
</feature>
<dbReference type="GO" id="GO:0042910">
    <property type="term" value="F:xenobiotic transmembrane transporter activity"/>
    <property type="evidence" value="ECO:0007669"/>
    <property type="project" value="InterPro"/>
</dbReference>
<evidence type="ECO:0000256" key="1">
    <source>
        <dbReference type="ARBA" id="ARBA00010199"/>
    </source>
</evidence>
<dbReference type="GO" id="GO:0015297">
    <property type="term" value="F:antiporter activity"/>
    <property type="evidence" value="ECO:0007669"/>
    <property type="project" value="InterPro"/>
</dbReference>
<evidence type="ECO:0000256" key="2">
    <source>
        <dbReference type="SAM" id="MobiDB-lite"/>
    </source>
</evidence>
<comment type="similarity">
    <text evidence="1">Belongs to the multi antimicrobial extrusion (MATE) (TC 2.A.66.1) family.</text>
</comment>
<feature type="transmembrane region" description="Helical" evidence="3">
    <location>
        <begin position="713"/>
        <end position="735"/>
    </location>
</feature>
<dbReference type="EMBL" id="HBIX01030393">
    <property type="protein sequence ID" value="CAE0727445.1"/>
    <property type="molecule type" value="Transcribed_RNA"/>
</dbReference>
<feature type="transmembrane region" description="Helical" evidence="3">
    <location>
        <begin position="32"/>
        <end position="55"/>
    </location>
</feature>
<dbReference type="Pfam" id="PF01554">
    <property type="entry name" value="MatE"/>
    <property type="match status" value="2"/>
</dbReference>
<keyword evidence="3" id="KW-0812">Transmembrane</keyword>
<dbReference type="AlphaFoldDB" id="A0A6V0CKX9"/>
<evidence type="ECO:0000256" key="3">
    <source>
        <dbReference type="SAM" id="Phobius"/>
    </source>
</evidence>
<gene>
    <name evidence="4" type="ORF">PAUS00366_LOCUS20228</name>
    <name evidence="5" type="ORF">PAUS00366_LOCUS20229</name>
    <name evidence="6" type="ORF">PAUS00366_LOCUS20234</name>
    <name evidence="7" type="ORF">PAUS00366_LOCUS20238</name>
</gene>
<feature type="transmembrane region" description="Helical" evidence="3">
    <location>
        <begin position="675"/>
        <end position="693"/>
    </location>
</feature>